<dbReference type="GO" id="GO:0046982">
    <property type="term" value="F:protein heterodimerization activity"/>
    <property type="evidence" value="ECO:0007669"/>
    <property type="project" value="InterPro"/>
</dbReference>
<accession>D0MI80</accession>
<dbReference type="SUPFAM" id="SSF47113">
    <property type="entry name" value="Histone-fold"/>
    <property type="match status" value="1"/>
</dbReference>
<dbReference type="Proteomes" id="UP000002221">
    <property type="component" value="Chromosome"/>
</dbReference>
<name>D0MI80_RHOM4</name>
<dbReference type="STRING" id="518766.Rmar_1298"/>
<dbReference type="InterPro" id="IPR009072">
    <property type="entry name" value="Histone-fold"/>
</dbReference>
<evidence type="ECO:0008006" key="3">
    <source>
        <dbReference type="Google" id="ProtNLM"/>
    </source>
</evidence>
<evidence type="ECO:0000313" key="1">
    <source>
        <dbReference type="EMBL" id="ACY48188.1"/>
    </source>
</evidence>
<organism evidence="1 2">
    <name type="scientific">Rhodothermus marinus (strain ATCC 43812 / DSM 4252 / R-10)</name>
    <name type="common">Rhodothermus obamensis</name>
    <dbReference type="NCBI Taxonomy" id="518766"/>
    <lineage>
        <taxon>Bacteria</taxon>
        <taxon>Pseudomonadati</taxon>
        <taxon>Rhodothermota</taxon>
        <taxon>Rhodothermia</taxon>
        <taxon>Rhodothermales</taxon>
        <taxon>Rhodothermaceae</taxon>
        <taxon>Rhodothermus</taxon>
    </lineage>
</organism>
<reference evidence="1 2" key="1">
    <citation type="journal article" date="2009" name="Stand. Genomic Sci.">
        <title>Complete genome sequence of Rhodothermus marinus type strain (R-10).</title>
        <authorList>
            <person name="Nolan M."/>
            <person name="Tindall B.J."/>
            <person name="Pomrenke H."/>
            <person name="Lapidus A."/>
            <person name="Copeland A."/>
            <person name="Glavina Del Rio T."/>
            <person name="Lucas S."/>
            <person name="Chen F."/>
            <person name="Tice H."/>
            <person name="Cheng J.F."/>
            <person name="Saunders E."/>
            <person name="Han C."/>
            <person name="Bruce D."/>
            <person name="Goodwin L."/>
            <person name="Chain P."/>
            <person name="Pitluck S."/>
            <person name="Ovchinikova G."/>
            <person name="Pati A."/>
            <person name="Ivanova N."/>
            <person name="Mavromatis K."/>
            <person name="Chen A."/>
            <person name="Palaniappan K."/>
            <person name="Land M."/>
            <person name="Hauser L."/>
            <person name="Chang Y.J."/>
            <person name="Jeffries C.D."/>
            <person name="Brettin T."/>
            <person name="Goker M."/>
            <person name="Bristow J."/>
            <person name="Eisen J.A."/>
            <person name="Markowitz V."/>
            <person name="Hugenholtz P."/>
            <person name="Kyrpides N.C."/>
            <person name="Klenk H.P."/>
            <person name="Detter J.C."/>
        </authorList>
    </citation>
    <scope>NUCLEOTIDE SEQUENCE [LARGE SCALE GENOMIC DNA]</scope>
    <source>
        <strain evidence="2">ATCC 43812 / DSM 4252 / R-10</strain>
    </source>
</reference>
<dbReference type="KEGG" id="rmr:Rmar_1298"/>
<dbReference type="Gene3D" id="1.10.20.10">
    <property type="entry name" value="Histone, subunit A"/>
    <property type="match status" value="1"/>
</dbReference>
<dbReference type="EMBL" id="CP001807">
    <property type="protein sequence ID" value="ACY48188.1"/>
    <property type="molecule type" value="Genomic_DNA"/>
</dbReference>
<keyword evidence="2" id="KW-1185">Reference proteome</keyword>
<dbReference type="HOGENOM" id="CLU_117658_0_0_10"/>
<evidence type="ECO:0000313" key="2">
    <source>
        <dbReference type="Proteomes" id="UP000002221"/>
    </source>
</evidence>
<proteinExistence type="predicted"/>
<protein>
    <recommendedName>
        <fullName evidence="3">DUF1931 family protein</fullName>
    </recommendedName>
</protein>
<dbReference type="RefSeq" id="WP_012843800.1">
    <property type="nucleotide sequence ID" value="NC_013501.1"/>
</dbReference>
<dbReference type="CDD" id="cd22923">
    <property type="entry name" value="HFD_Aq328-like_rpt2"/>
    <property type="match status" value="1"/>
</dbReference>
<dbReference type="CDD" id="cd22922">
    <property type="entry name" value="HFD_Aq328-like_rpt1"/>
    <property type="match status" value="1"/>
</dbReference>
<dbReference type="OrthoDB" id="14134at2"/>
<dbReference type="Pfam" id="PF09123">
    <property type="entry name" value="DUF1931"/>
    <property type="match status" value="1"/>
</dbReference>
<dbReference type="eggNOG" id="ENOG5031BBY">
    <property type="taxonomic scope" value="Bacteria"/>
</dbReference>
<dbReference type="AlphaFoldDB" id="D0MI80"/>
<gene>
    <name evidence="1" type="ordered locus">Rmar_1298</name>
</gene>
<sequence>MAGLMAVSKFERLFRMAAGLDVDKDDLKRLSEFVRQKIYDLLLAAQATAEANGRDIIEVHDLPITNGLRESIRAFEALDTELELEPILEHLAELPPLRLGYSYEVETELPRLVGALTVALARAFKILDPEVKNPQPLHWERAMEIFNLLL</sequence>
<dbReference type="InterPro" id="IPR015207">
    <property type="entry name" value="DUF1931"/>
</dbReference>